<sequence>MTFSSGGALVKKDARLALGMKIRLRDARFDVVPRVMWFYDA</sequence>
<evidence type="ECO:0000313" key="1">
    <source>
        <dbReference type="EMBL" id="EHJ58307.1"/>
    </source>
</evidence>
<protein>
    <submittedName>
        <fullName evidence="1">Uncharacterized protein</fullName>
    </submittedName>
</protein>
<accession>G6EK89</accession>
<organism evidence="1 2">
    <name type="scientific">Novosphingobium pentaromativorans US6-1</name>
    <dbReference type="NCBI Taxonomy" id="1088721"/>
    <lineage>
        <taxon>Bacteria</taxon>
        <taxon>Pseudomonadati</taxon>
        <taxon>Pseudomonadota</taxon>
        <taxon>Alphaproteobacteria</taxon>
        <taxon>Sphingomonadales</taxon>
        <taxon>Sphingomonadaceae</taxon>
        <taxon>Novosphingobium</taxon>
    </lineage>
</organism>
<dbReference type="Proteomes" id="UP000004030">
    <property type="component" value="Unassembled WGS sequence"/>
</dbReference>
<comment type="caution">
    <text evidence="1">The sequence shown here is derived from an EMBL/GenBank/DDBJ whole genome shotgun (WGS) entry which is preliminary data.</text>
</comment>
<dbReference type="PATRIC" id="fig|1088721.3.peg.4674"/>
<dbReference type="AlphaFoldDB" id="G6EK89"/>
<name>G6EK89_9SPHN</name>
<reference evidence="1 2" key="1">
    <citation type="journal article" date="2012" name="J. Bacteriol.">
        <title>Genome sequence of benzo(a)pyrene-degrading bacterium Novosphingobium pentaromativorans US6-1.</title>
        <authorList>
            <person name="Luo Y.R."/>
            <person name="Kang S.G."/>
            <person name="Kim S.J."/>
            <person name="Kim M.R."/>
            <person name="Li N."/>
            <person name="Lee J.H."/>
            <person name="Kwon K.K."/>
        </authorList>
    </citation>
    <scope>NUCLEOTIDE SEQUENCE [LARGE SCALE GENOMIC DNA]</scope>
    <source>
        <strain evidence="1 2">US6-1</strain>
    </source>
</reference>
<proteinExistence type="predicted"/>
<dbReference type="EMBL" id="AGFM01000088">
    <property type="protein sequence ID" value="EHJ58307.1"/>
    <property type="molecule type" value="Genomic_DNA"/>
</dbReference>
<gene>
    <name evidence="1" type="ORF">NSU_4760</name>
</gene>
<keyword evidence="2" id="KW-1185">Reference proteome</keyword>
<evidence type="ECO:0000313" key="2">
    <source>
        <dbReference type="Proteomes" id="UP000004030"/>
    </source>
</evidence>